<protein>
    <submittedName>
        <fullName evidence="2">RNA-binding domain-containing protein</fullName>
    </submittedName>
</protein>
<evidence type="ECO:0000313" key="2">
    <source>
        <dbReference type="EMBL" id="MFD2412820.1"/>
    </source>
</evidence>
<evidence type="ECO:0000259" key="1">
    <source>
        <dbReference type="SMART" id="SM00382"/>
    </source>
</evidence>
<dbReference type="InterPro" id="IPR038461">
    <property type="entry name" value="Schlafen_AlbA_2_dom_sf"/>
</dbReference>
<dbReference type="InterPro" id="IPR027417">
    <property type="entry name" value="P-loop_NTPase"/>
</dbReference>
<reference evidence="3" key="1">
    <citation type="journal article" date="2019" name="Int. J. Syst. Evol. Microbiol.">
        <title>The Global Catalogue of Microorganisms (GCM) 10K type strain sequencing project: providing services to taxonomists for standard genome sequencing and annotation.</title>
        <authorList>
            <consortium name="The Broad Institute Genomics Platform"/>
            <consortium name="The Broad Institute Genome Sequencing Center for Infectious Disease"/>
            <person name="Wu L."/>
            <person name="Ma J."/>
        </authorList>
    </citation>
    <scope>NUCLEOTIDE SEQUENCE [LARGE SCALE GENOMIC DNA]</scope>
    <source>
        <strain evidence="3">CCM 8725</strain>
    </source>
</reference>
<dbReference type="InterPro" id="IPR003395">
    <property type="entry name" value="RecF/RecN/SMC_N"/>
</dbReference>
<evidence type="ECO:0000313" key="3">
    <source>
        <dbReference type="Proteomes" id="UP001597448"/>
    </source>
</evidence>
<dbReference type="SMART" id="SM00382">
    <property type="entry name" value="AAA"/>
    <property type="match status" value="1"/>
</dbReference>
<proteinExistence type="predicted"/>
<name>A0ABW5FE80_9BACL</name>
<dbReference type="SUPFAM" id="SSF52540">
    <property type="entry name" value="P-loop containing nucleoside triphosphate hydrolases"/>
    <property type="match status" value="1"/>
</dbReference>
<dbReference type="PANTHER" id="PTHR12155">
    <property type="entry name" value="SCHLAFEN"/>
    <property type="match status" value="1"/>
</dbReference>
<dbReference type="RefSeq" id="WP_209992672.1">
    <property type="nucleotide sequence ID" value="NZ_JBHUKY010000051.1"/>
</dbReference>
<organism evidence="2 3">
    <name type="scientific">Paenibacillus rhizoplanae</name>
    <dbReference type="NCBI Taxonomy" id="1917181"/>
    <lineage>
        <taxon>Bacteria</taxon>
        <taxon>Bacillati</taxon>
        <taxon>Bacillota</taxon>
        <taxon>Bacilli</taxon>
        <taxon>Bacillales</taxon>
        <taxon>Paenibacillaceae</taxon>
        <taxon>Paenibacillus</taxon>
    </lineage>
</organism>
<dbReference type="EMBL" id="JBHUKY010000051">
    <property type="protein sequence ID" value="MFD2412820.1"/>
    <property type="molecule type" value="Genomic_DNA"/>
</dbReference>
<dbReference type="Pfam" id="PF02463">
    <property type="entry name" value="SMC_N"/>
    <property type="match status" value="1"/>
</dbReference>
<dbReference type="InterPro" id="IPR003593">
    <property type="entry name" value="AAA+_ATPase"/>
</dbReference>
<dbReference type="InterPro" id="IPR007421">
    <property type="entry name" value="Schlafen_AlbA_2_dom"/>
</dbReference>
<dbReference type="Pfam" id="PF04326">
    <property type="entry name" value="SLFN_AlbA_2"/>
    <property type="match status" value="1"/>
</dbReference>
<dbReference type="Gene3D" id="3.30.950.30">
    <property type="entry name" value="Schlafen, AAA domain"/>
    <property type="match status" value="1"/>
</dbReference>
<gene>
    <name evidence="2" type="ORF">ACFSX3_23340</name>
</gene>
<dbReference type="InterPro" id="IPR029684">
    <property type="entry name" value="Schlafen"/>
</dbReference>
<dbReference type="Proteomes" id="UP001597448">
    <property type="component" value="Unassembled WGS sequence"/>
</dbReference>
<sequence>MLEKIMINNYGPFKTFEMTFHNKISIIVGENGSGKTHLLGAIISVFYGKQSIKVIDNFGIDEMDISLKFKTPDSQVEVVRTFSNGKLYLENYTRNFSDKRITQLNNINISEYEPIIISNMNSSLEINLDLVKKHLFQMNLEIDIMHFFLELINRVEKSKVKNAYRIYSGGERYILEFLGQLSFALEDKRKLILIDEFGAWLDSYSFSNLLSLLDSISTEIQIVIVMSSYQVQLSQMKKKSIKQLHVTNQSERNKFGFRYDFLDFILYSKKQPLGSPLTQKKIVQYVMNSKVEFEENIDMEFKEVKGINSIDSILSTVDQYVVSYLNVRRNITGKILWGISDDRTVVGVRLDYSERDKLRRDVVNKLSQISPPVPTEVYSIFLVEVYDDDMKIIANKYIVEVTVQPYFSEYFFSTGKDEVYIKTDGGKRKLKTQEIQVELKSRGNK</sequence>
<dbReference type="Gene3D" id="3.40.50.300">
    <property type="entry name" value="P-loop containing nucleotide triphosphate hydrolases"/>
    <property type="match status" value="1"/>
</dbReference>
<feature type="domain" description="AAA+ ATPase" evidence="1">
    <location>
        <begin position="21"/>
        <end position="272"/>
    </location>
</feature>
<comment type="caution">
    <text evidence="2">The sequence shown here is derived from an EMBL/GenBank/DDBJ whole genome shotgun (WGS) entry which is preliminary data.</text>
</comment>
<dbReference type="PANTHER" id="PTHR12155:SF41">
    <property type="entry name" value="SCHLAFEN ALBA-2 DOMAIN-CONTAINING PROTEIN"/>
    <property type="match status" value="1"/>
</dbReference>
<accession>A0ABW5FE80</accession>
<keyword evidence="3" id="KW-1185">Reference proteome</keyword>